<gene>
    <name evidence="2" type="ORF">H5P30_00410</name>
</gene>
<feature type="signal peptide" evidence="1">
    <location>
        <begin position="1"/>
        <end position="22"/>
    </location>
</feature>
<dbReference type="RefSeq" id="WP_185690994.1">
    <property type="nucleotide sequence ID" value="NZ_JACHVA010000006.1"/>
</dbReference>
<evidence type="ECO:0000313" key="2">
    <source>
        <dbReference type="EMBL" id="MBC2600236.1"/>
    </source>
</evidence>
<organism evidence="2 3">
    <name type="scientific">Puniceicoccus vermicola</name>
    <dbReference type="NCBI Taxonomy" id="388746"/>
    <lineage>
        <taxon>Bacteria</taxon>
        <taxon>Pseudomonadati</taxon>
        <taxon>Verrucomicrobiota</taxon>
        <taxon>Opitutia</taxon>
        <taxon>Puniceicoccales</taxon>
        <taxon>Puniceicoccaceae</taxon>
        <taxon>Puniceicoccus</taxon>
    </lineage>
</organism>
<reference evidence="2 3" key="1">
    <citation type="submission" date="2020-07" db="EMBL/GenBank/DDBJ databases">
        <authorList>
            <person name="Feng X."/>
        </authorList>
    </citation>
    <scope>NUCLEOTIDE SEQUENCE [LARGE SCALE GENOMIC DNA]</scope>
    <source>
        <strain evidence="2 3">JCM14086</strain>
    </source>
</reference>
<evidence type="ECO:0008006" key="4">
    <source>
        <dbReference type="Google" id="ProtNLM"/>
    </source>
</evidence>
<keyword evidence="1" id="KW-0732">Signal</keyword>
<comment type="caution">
    <text evidence="2">The sequence shown here is derived from an EMBL/GenBank/DDBJ whole genome shotgun (WGS) entry which is preliminary data.</text>
</comment>
<proteinExistence type="predicted"/>
<protein>
    <recommendedName>
        <fullName evidence="4">PEP-CTERM sorting domain-containing protein</fullName>
    </recommendedName>
</protein>
<evidence type="ECO:0000313" key="3">
    <source>
        <dbReference type="Proteomes" id="UP000525652"/>
    </source>
</evidence>
<keyword evidence="3" id="KW-1185">Reference proteome</keyword>
<evidence type="ECO:0000256" key="1">
    <source>
        <dbReference type="SAM" id="SignalP"/>
    </source>
</evidence>
<dbReference type="Proteomes" id="UP000525652">
    <property type="component" value="Unassembled WGS sequence"/>
</dbReference>
<sequence>MKINKYLYLVPAFWISILTASAQSLYFNDFSVGDFNDFTSVSPSAENSDRGAVIINESSTPANPFSGNAMNIYDVDSGVGVYVQNDFTSSASSNLVQFMTFDAALSTNKGTSDGILSFRLTNEGISSSSKGNCAFDIQLRQNGQVSVYGDTSNGFSNRISTGGTQFSIYTNSGTSTVVLSDINGDDLTLSGSQFALYSGTEQLGIWGYLTDTIFDAADGIGRFGFLSASSNVGSDVIIDNISISAIPESASSALVSGIAAILMMIFNRRR</sequence>
<name>A0A7X1AUF9_9BACT</name>
<dbReference type="AlphaFoldDB" id="A0A7X1AUF9"/>
<feature type="chain" id="PRO_5030712536" description="PEP-CTERM sorting domain-containing protein" evidence="1">
    <location>
        <begin position="23"/>
        <end position="270"/>
    </location>
</feature>
<dbReference type="EMBL" id="JACHVA010000006">
    <property type="protein sequence ID" value="MBC2600236.1"/>
    <property type="molecule type" value="Genomic_DNA"/>
</dbReference>
<accession>A0A7X1AUF9</accession>